<evidence type="ECO:0000256" key="7">
    <source>
        <dbReference type="ARBA" id="ARBA00023136"/>
    </source>
</evidence>
<evidence type="ECO:0000256" key="11">
    <source>
        <dbReference type="SAM" id="SignalP"/>
    </source>
</evidence>
<feature type="chain" id="PRO_5040969490" evidence="11">
    <location>
        <begin position="22"/>
        <end position="386"/>
    </location>
</feature>
<dbReference type="Gene3D" id="3.30.1330.60">
    <property type="entry name" value="OmpA-like domain"/>
    <property type="match status" value="1"/>
</dbReference>
<comment type="subcellular location">
    <subcellularLocation>
        <location evidence="1">Cell outer membrane</location>
        <topology evidence="1">Multi-pass membrane protein</topology>
    </subcellularLocation>
</comment>
<reference evidence="13" key="1">
    <citation type="submission" date="2021-10" db="EMBL/GenBank/DDBJ databases">
        <title>Tamlana sargassums sp. nov., and Tamlana laminarinivorans sp. nov., two new bacteria isolated from the brown alga.</title>
        <authorList>
            <person name="Li J."/>
        </authorList>
    </citation>
    <scope>NUCLEOTIDE SEQUENCE</scope>
    <source>
        <strain evidence="13">PT2-4</strain>
    </source>
</reference>
<protein>
    <submittedName>
        <fullName evidence="13">OmpA family protein</fullName>
    </submittedName>
</protein>
<comment type="caution">
    <text evidence="13">The sequence shown here is derived from an EMBL/GenBank/DDBJ whole genome shotgun (WGS) entry which is preliminary data.</text>
</comment>
<keyword evidence="10" id="KW-0175">Coiled coil</keyword>
<accession>A0A9X1HZM5</accession>
<dbReference type="InterPro" id="IPR036737">
    <property type="entry name" value="OmpA-like_sf"/>
</dbReference>
<evidence type="ECO:0000256" key="10">
    <source>
        <dbReference type="SAM" id="Coils"/>
    </source>
</evidence>
<evidence type="ECO:0000256" key="6">
    <source>
        <dbReference type="ARBA" id="ARBA00023114"/>
    </source>
</evidence>
<keyword evidence="11" id="KW-0732">Signal</keyword>
<dbReference type="RefSeq" id="WP_226540369.1">
    <property type="nucleotide sequence ID" value="NZ_JAJAPW010000001.1"/>
</dbReference>
<keyword evidence="7 9" id="KW-0472">Membrane</keyword>
<dbReference type="GO" id="GO:0015288">
    <property type="term" value="F:porin activity"/>
    <property type="evidence" value="ECO:0007669"/>
    <property type="project" value="UniProtKB-KW"/>
</dbReference>
<evidence type="ECO:0000313" key="14">
    <source>
        <dbReference type="Proteomes" id="UP001139199"/>
    </source>
</evidence>
<dbReference type="CDD" id="cd07185">
    <property type="entry name" value="OmpA_C-like"/>
    <property type="match status" value="1"/>
</dbReference>
<keyword evidence="3" id="KW-1134">Transmembrane beta strand</keyword>
<dbReference type="PRINTS" id="PR01021">
    <property type="entry name" value="OMPADOMAIN"/>
</dbReference>
<dbReference type="AlphaFoldDB" id="A0A9X1HZM5"/>
<dbReference type="Gene3D" id="2.40.160.20">
    <property type="match status" value="1"/>
</dbReference>
<organism evidence="13 14">
    <name type="scientific">Neotamlana laminarinivorans</name>
    <dbReference type="NCBI Taxonomy" id="2883124"/>
    <lineage>
        <taxon>Bacteria</taxon>
        <taxon>Pseudomonadati</taxon>
        <taxon>Bacteroidota</taxon>
        <taxon>Flavobacteriia</taxon>
        <taxon>Flavobacteriales</taxon>
        <taxon>Flavobacteriaceae</taxon>
        <taxon>Neotamlana</taxon>
    </lineage>
</organism>
<feature type="coiled-coil region" evidence="10">
    <location>
        <begin position="199"/>
        <end position="266"/>
    </location>
</feature>
<dbReference type="InterPro" id="IPR011250">
    <property type="entry name" value="OMP/PagP_B-barrel"/>
</dbReference>
<keyword evidence="5" id="KW-0406">Ion transport</keyword>
<dbReference type="InterPro" id="IPR006665">
    <property type="entry name" value="OmpA-like"/>
</dbReference>
<keyword evidence="14" id="KW-1185">Reference proteome</keyword>
<keyword evidence="4" id="KW-0812">Transmembrane</keyword>
<sequence length="386" mass="43453">MKHIKNTFLLLLLFISNSVLAQTPVLTVNDSITKSYWMVSAGYNFVDDSGAIFDDLVAIKSSWNAVAYPSQLSIGKFFSNGLGVEALASYLKYNKGKLVDGQILDNELDFFSFDMRLNYDLNKLIGETGWFDPYIGIGPGYSNIDGMSRYTGNATIGFRAWITEKIGLNLNASGKWSTKSAATNYKQYTAGISYRFNIKKQLTEDGESKLALIEKLEQDRINDSIAFANQQEKERQKQLAVEEEKARLAKIKKEEEEAKAKELAEIKDAISSLEKISFGFSSAILKSESRPTILKLAKILEAHPDLVIEISAHTDSRGAREFNQKLSEKRLKSTIDYLLSFDVKAENVVGKAYGEDKLLNECDDHVKCSEDKHKVNRRSEFKVLER</sequence>
<evidence type="ECO:0000256" key="2">
    <source>
        <dbReference type="ARBA" id="ARBA00022448"/>
    </source>
</evidence>
<evidence type="ECO:0000259" key="12">
    <source>
        <dbReference type="PROSITE" id="PS51123"/>
    </source>
</evidence>
<dbReference type="PANTHER" id="PTHR30329:SF21">
    <property type="entry name" value="LIPOPROTEIN YIAD-RELATED"/>
    <property type="match status" value="1"/>
</dbReference>
<keyword evidence="8" id="KW-0998">Cell outer membrane</keyword>
<gene>
    <name evidence="13" type="ORF">LG649_01950</name>
</gene>
<evidence type="ECO:0000256" key="8">
    <source>
        <dbReference type="ARBA" id="ARBA00023237"/>
    </source>
</evidence>
<dbReference type="GO" id="GO:0046930">
    <property type="term" value="C:pore complex"/>
    <property type="evidence" value="ECO:0007669"/>
    <property type="project" value="UniProtKB-KW"/>
</dbReference>
<dbReference type="SUPFAM" id="SSF56925">
    <property type="entry name" value="OMPA-like"/>
    <property type="match status" value="1"/>
</dbReference>
<name>A0A9X1HZM5_9FLAO</name>
<dbReference type="PROSITE" id="PS51123">
    <property type="entry name" value="OMPA_2"/>
    <property type="match status" value="1"/>
</dbReference>
<evidence type="ECO:0000256" key="4">
    <source>
        <dbReference type="ARBA" id="ARBA00022692"/>
    </source>
</evidence>
<evidence type="ECO:0000256" key="5">
    <source>
        <dbReference type="ARBA" id="ARBA00023065"/>
    </source>
</evidence>
<evidence type="ECO:0000256" key="9">
    <source>
        <dbReference type="PROSITE-ProRule" id="PRU00473"/>
    </source>
</evidence>
<evidence type="ECO:0000256" key="1">
    <source>
        <dbReference type="ARBA" id="ARBA00004571"/>
    </source>
</evidence>
<dbReference type="PANTHER" id="PTHR30329">
    <property type="entry name" value="STATOR ELEMENT OF FLAGELLAR MOTOR COMPLEX"/>
    <property type="match status" value="1"/>
</dbReference>
<feature type="signal peptide" evidence="11">
    <location>
        <begin position="1"/>
        <end position="21"/>
    </location>
</feature>
<keyword evidence="6" id="KW-0626">Porin</keyword>
<dbReference type="InterPro" id="IPR050330">
    <property type="entry name" value="Bact_OuterMem_StrucFunc"/>
</dbReference>
<dbReference type="Proteomes" id="UP001139199">
    <property type="component" value="Unassembled WGS sequence"/>
</dbReference>
<dbReference type="InterPro" id="IPR006664">
    <property type="entry name" value="OMP_bac"/>
</dbReference>
<dbReference type="GO" id="GO:0009279">
    <property type="term" value="C:cell outer membrane"/>
    <property type="evidence" value="ECO:0007669"/>
    <property type="project" value="UniProtKB-SubCell"/>
</dbReference>
<dbReference type="GO" id="GO:0006811">
    <property type="term" value="P:monoatomic ion transport"/>
    <property type="evidence" value="ECO:0007669"/>
    <property type="project" value="UniProtKB-KW"/>
</dbReference>
<dbReference type="SUPFAM" id="SSF103088">
    <property type="entry name" value="OmpA-like"/>
    <property type="match status" value="1"/>
</dbReference>
<feature type="domain" description="OmpA-like" evidence="12">
    <location>
        <begin position="265"/>
        <end position="386"/>
    </location>
</feature>
<keyword evidence="2" id="KW-0813">Transport</keyword>
<dbReference type="EMBL" id="JAJAPW010000001">
    <property type="protein sequence ID" value="MCB4797587.1"/>
    <property type="molecule type" value="Genomic_DNA"/>
</dbReference>
<proteinExistence type="predicted"/>
<dbReference type="Pfam" id="PF00691">
    <property type="entry name" value="OmpA"/>
    <property type="match status" value="1"/>
</dbReference>
<evidence type="ECO:0000313" key="13">
    <source>
        <dbReference type="EMBL" id="MCB4797587.1"/>
    </source>
</evidence>
<evidence type="ECO:0000256" key="3">
    <source>
        <dbReference type="ARBA" id="ARBA00022452"/>
    </source>
</evidence>